<comment type="caution">
    <text evidence="1">The sequence shown here is derived from an EMBL/GenBank/DDBJ whole genome shotgun (WGS) entry which is preliminary data.</text>
</comment>
<evidence type="ECO:0000313" key="2">
    <source>
        <dbReference type="Proteomes" id="UP000619479"/>
    </source>
</evidence>
<keyword evidence="2" id="KW-1185">Reference proteome</keyword>
<proteinExistence type="predicted"/>
<gene>
    <name evidence="1" type="ORF">Acy02nite_56960</name>
</gene>
<accession>A0A919IKN6</accession>
<organism evidence="1 2">
    <name type="scientific">Actinoplanes cyaneus</name>
    <dbReference type="NCBI Taxonomy" id="52696"/>
    <lineage>
        <taxon>Bacteria</taxon>
        <taxon>Bacillati</taxon>
        <taxon>Actinomycetota</taxon>
        <taxon>Actinomycetes</taxon>
        <taxon>Micromonosporales</taxon>
        <taxon>Micromonosporaceae</taxon>
        <taxon>Actinoplanes</taxon>
    </lineage>
</organism>
<evidence type="ECO:0000313" key="1">
    <source>
        <dbReference type="EMBL" id="GID67815.1"/>
    </source>
</evidence>
<dbReference type="Proteomes" id="UP000619479">
    <property type="component" value="Unassembled WGS sequence"/>
</dbReference>
<dbReference type="RefSeq" id="WP_239175278.1">
    <property type="nucleotide sequence ID" value="NZ_BAAAUC010000008.1"/>
</dbReference>
<dbReference type="EMBL" id="BOMH01000041">
    <property type="protein sequence ID" value="GID67815.1"/>
    <property type="molecule type" value="Genomic_DNA"/>
</dbReference>
<reference evidence="1" key="1">
    <citation type="submission" date="2021-01" db="EMBL/GenBank/DDBJ databases">
        <title>Whole genome shotgun sequence of Actinoplanes cyaneus NBRC 14990.</title>
        <authorList>
            <person name="Komaki H."/>
            <person name="Tamura T."/>
        </authorList>
    </citation>
    <scope>NUCLEOTIDE SEQUENCE</scope>
    <source>
        <strain evidence="1">NBRC 14990</strain>
    </source>
</reference>
<dbReference type="AlphaFoldDB" id="A0A919IKN6"/>
<protein>
    <submittedName>
        <fullName evidence="1">Uncharacterized protein</fullName>
    </submittedName>
</protein>
<sequence length="324" mass="34502">MDLDRTAPVPLPASPPGDLAGGIREWITSAPLRSLVEAFGGSLPGGGTADVLAWLDDFSGDHWDFRRGGLERHMVAPQDLGTALTTVVERTATALGMVGAQKPSATGYTHLLVLGGLGDTCLRRADYAARLWRSGAAGSPTIAGLGSFRALHEVELADPRLTGCAYEVDAMRAGLRDSFGLSEPVEHRGTTGPVTNESWSVTSFAAGDGTLVQAMAAPSAEPGARRADTSDTYRFWAGEHHPGPDDSVLIVTSPIYVPFQHADAIRLLTLEYGCAVDTVGFDAEQIFGPERYLQEIRSALRSLRKLHDAYTPVGELKKAGPPRR</sequence>
<name>A0A919IKN6_9ACTN</name>